<feature type="transmembrane region" description="Helical" evidence="6">
    <location>
        <begin position="12"/>
        <end position="29"/>
    </location>
</feature>
<proteinExistence type="predicted"/>
<comment type="subcellular location">
    <subcellularLocation>
        <location evidence="1">Cell membrane</location>
        <topology evidence="1">Multi-pass membrane protein</topology>
    </subcellularLocation>
</comment>
<keyword evidence="5 6" id="KW-0472">Membrane</keyword>
<dbReference type="InterPro" id="IPR051542">
    <property type="entry name" value="Hydrogenase_cytochrome"/>
</dbReference>
<evidence type="ECO:0000256" key="1">
    <source>
        <dbReference type="ARBA" id="ARBA00004651"/>
    </source>
</evidence>
<dbReference type="OrthoDB" id="196472at2"/>
<feature type="transmembrane region" description="Helical" evidence="6">
    <location>
        <begin position="133"/>
        <end position="152"/>
    </location>
</feature>
<keyword evidence="2" id="KW-1003">Cell membrane</keyword>
<dbReference type="GO" id="GO:0020037">
    <property type="term" value="F:heme binding"/>
    <property type="evidence" value="ECO:0007669"/>
    <property type="project" value="TreeGrafter"/>
</dbReference>
<dbReference type="SUPFAM" id="SSF81342">
    <property type="entry name" value="Transmembrane di-heme cytochromes"/>
    <property type="match status" value="1"/>
</dbReference>
<sequence length="179" mass="20121">MPVKTWDIGVRFTHWTVAGIVVWNLFGPTDQAHRVLGYIAAGLVACRFVWGFIGTPYARFSAWWPTPAHLKDYVYSLAAGKPLHHLSHNPLGGLMAIALWLLILALALSGWLMRLDAFWGEDWPHDLHTVLSIALQVCVCVHIFAAIIMSIWTRDNLIGSMLTGFKRDPADKRRPNARP</sequence>
<dbReference type="EMBL" id="CP026113">
    <property type="protein sequence ID" value="AUT64200.1"/>
    <property type="molecule type" value="Genomic_DNA"/>
</dbReference>
<gene>
    <name evidence="8" type="ORF">C2L65_31265</name>
</gene>
<dbReference type="InterPro" id="IPR011577">
    <property type="entry name" value="Cyt_b561_bac/Ni-Hgenase"/>
</dbReference>
<dbReference type="KEGG" id="pter:C2L65_31265"/>
<evidence type="ECO:0000256" key="6">
    <source>
        <dbReference type="SAM" id="Phobius"/>
    </source>
</evidence>
<evidence type="ECO:0000256" key="2">
    <source>
        <dbReference type="ARBA" id="ARBA00022475"/>
    </source>
</evidence>
<dbReference type="Gene3D" id="1.20.950.20">
    <property type="entry name" value="Transmembrane di-heme cytochromes, Chain C"/>
    <property type="match status" value="1"/>
</dbReference>
<name>A0A2I8EXH6_9BURK</name>
<evidence type="ECO:0000259" key="7">
    <source>
        <dbReference type="Pfam" id="PF01292"/>
    </source>
</evidence>
<feature type="transmembrane region" description="Helical" evidence="6">
    <location>
        <begin position="91"/>
        <end position="113"/>
    </location>
</feature>
<evidence type="ECO:0000256" key="4">
    <source>
        <dbReference type="ARBA" id="ARBA00022989"/>
    </source>
</evidence>
<dbReference type="Proteomes" id="UP000243502">
    <property type="component" value="Chromosome 3"/>
</dbReference>
<accession>A0A2I8EXH6</accession>
<dbReference type="InterPro" id="IPR016174">
    <property type="entry name" value="Di-haem_cyt_TM"/>
</dbReference>
<dbReference type="GO" id="GO:0022904">
    <property type="term" value="P:respiratory electron transport chain"/>
    <property type="evidence" value="ECO:0007669"/>
    <property type="project" value="InterPro"/>
</dbReference>
<evidence type="ECO:0000313" key="8">
    <source>
        <dbReference type="EMBL" id="AUT64200.1"/>
    </source>
</evidence>
<dbReference type="AlphaFoldDB" id="A0A2I8EXH6"/>
<keyword evidence="3 6" id="KW-0812">Transmembrane</keyword>
<feature type="domain" description="Cytochrome b561 bacterial/Ni-hydrogenase" evidence="7">
    <location>
        <begin position="6"/>
        <end position="164"/>
    </location>
</feature>
<dbReference type="Pfam" id="PF01292">
    <property type="entry name" value="Ni_hydr_CYTB"/>
    <property type="match status" value="1"/>
</dbReference>
<keyword evidence="4 6" id="KW-1133">Transmembrane helix</keyword>
<dbReference type="GO" id="GO:0005886">
    <property type="term" value="C:plasma membrane"/>
    <property type="evidence" value="ECO:0007669"/>
    <property type="project" value="UniProtKB-SubCell"/>
</dbReference>
<dbReference type="RefSeq" id="WP_042306728.1">
    <property type="nucleotide sequence ID" value="NZ_AP025258.1"/>
</dbReference>
<dbReference type="GO" id="GO:0009055">
    <property type="term" value="F:electron transfer activity"/>
    <property type="evidence" value="ECO:0007669"/>
    <property type="project" value="InterPro"/>
</dbReference>
<evidence type="ECO:0000256" key="3">
    <source>
        <dbReference type="ARBA" id="ARBA00022692"/>
    </source>
</evidence>
<feature type="transmembrane region" description="Helical" evidence="6">
    <location>
        <begin position="35"/>
        <end position="53"/>
    </location>
</feature>
<dbReference type="PANTHER" id="PTHR30485">
    <property type="entry name" value="NI/FE-HYDROGENASE 1 B-TYPE CYTOCHROME SUBUNIT"/>
    <property type="match status" value="1"/>
</dbReference>
<evidence type="ECO:0000256" key="5">
    <source>
        <dbReference type="ARBA" id="ARBA00023136"/>
    </source>
</evidence>
<reference evidence="8 9" key="1">
    <citation type="submission" date="2018-01" db="EMBL/GenBank/DDBJ databases">
        <title>Species boundaries and ecological features among Paraburkholderia terrae DSMZ17804T, P. hospita DSMZ17164T and P. caribensis DSMZ13236T.</title>
        <authorList>
            <person name="Pratama A.A."/>
        </authorList>
    </citation>
    <scope>NUCLEOTIDE SEQUENCE [LARGE SCALE GENOMIC DNA]</scope>
    <source>
        <strain evidence="8 9">DSM 17804</strain>
    </source>
</reference>
<evidence type="ECO:0000313" key="9">
    <source>
        <dbReference type="Proteomes" id="UP000243502"/>
    </source>
</evidence>
<dbReference type="PANTHER" id="PTHR30485:SF2">
    <property type="entry name" value="BLL0597 PROTEIN"/>
    <property type="match status" value="1"/>
</dbReference>
<protein>
    <submittedName>
        <fullName evidence="8">Cytochrome B oxidoreductase</fullName>
    </submittedName>
</protein>
<organism evidence="8 9">
    <name type="scientific">Paraburkholderia terrae</name>
    <dbReference type="NCBI Taxonomy" id="311230"/>
    <lineage>
        <taxon>Bacteria</taxon>
        <taxon>Pseudomonadati</taxon>
        <taxon>Pseudomonadota</taxon>
        <taxon>Betaproteobacteria</taxon>
        <taxon>Burkholderiales</taxon>
        <taxon>Burkholderiaceae</taxon>
        <taxon>Paraburkholderia</taxon>
    </lineage>
</organism>